<reference evidence="1" key="1">
    <citation type="journal article" date="2015" name="Nature">
        <title>Complex archaea that bridge the gap between prokaryotes and eukaryotes.</title>
        <authorList>
            <person name="Spang A."/>
            <person name="Saw J.H."/>
            <person name="Jorgensen S.L."/>
            <person name="Zaremba-Niedzwiedzka K."/>
            <person name="Martijn J."/>
            <person name="Lind A.E."/>
            <person name="van Eijk R."/>
            <person name="Schleper C."/>
            <person name="Guy L."/>
            <person name="Ettema T.J."/>
        </authorList>
    </citation>
    <scope>NUCLEOTIDE SEQUENCE</scope>
</reference>
<organism evidence="1">
    <name type="scientific">marine sediment metagenome</name>
    <dbReference type="NCBI Taxonomy" id="412755"/>
    <lineage>
        <taxon>unclassified sequences</taxon>
        <taxon>metagenomes</taxon>
        <taxon>ecological metagenomes</taxon>
    </lineage>
</organism>
<comment type="caution">
    <text evidence="1">The sequence shown here is derived from an EMBL/GenBank/DDBJ whole genome shotgun (WGS) entry which is preliminary data.</text>
</comment>
<gene>
    <name evidence="1" type="ORF">LCGC14_2461600</name>
</gene>
<dbReference type="AlphaFoldDB" id="A0A0F9DQ87"/>
<evidence type="ECO:0000313" key="1">
    <source>
        <dbReference type="EMBL" id="KKL19826.1"/>
    </source>
</evidence>
<protein>
    <submittedName>
        <fullName evidence="1">Uncharacterized protein</fullName>
    </submittedName>
</protein>
<sequence length="109" mass="12972">MNFGKKYGAQLAKVRNRPDREKLAYVYGVIRYGENAYKRYKTGEDLVDDWALFQYELDQIFALFDEEGIRKQLHLADKNYIDLKNTFDERVEQAKREDKKVVGKHDGEF</sequence>
<name>A0A0F9DQ87_9ZZZZ</name>
<dbReference type="EMBL" id="LAZR01038339">
    <property type="protein sequence ID" value="KKL19826.1"/>
    <property type="molecule type" value="Genomic_DNA"/>
</dbReference>
<accession>A0A0F9DQ87</accession>
<proteinExistence type="predicted"/>